<dbReference type="EMBL" id="CADCUE010000247">
    <property type="protein sequence ID" value="CAA9355401.1"/>
    <property type="molecule type" value="Genomic_DNA"/>
</dbReference>
<dbReference type="AlphaFoldDB" id="A0A6J4MC12"/>
<evidence type="ECO:0000313" key="1">
    <source>
        <dbReference type="EMBL" id="CAA9355401.1"/>
    </source>
</evidence>
<reference evidence="1" key="1">
    <citation type="submission" date="2020-02" db="EMBL/GenBank/DDBJ databases">
        <authorList>
            <person name="Meier V. D."/>
        </authorList>
    </citation>
    <scope>NUCLEOTIDE SEQUENCE</scope>
    <source>
        <strain evidence="1">AVDCRST_MAG16</strain>
    </source>
</reference>
<accession>A0A6J4MC12</accession>
<sequence length="59" mass="6497">MSRICEDCGEHAEWELSSVRENAVPPDTVVTAACHLHRLDATENLLNQYGNVTISETLG</sequence>
<name>A0A6J4MC12_9ACTN</name>
<gene>
    <name evidence="1" type="ORF">AVDCRST_MAG16-2641</name>
</gene>
<proteinExistence type="predicted"/>
<protein>
    <submittedName>
        <fullName evidence="1">Uncharacterized protein</fullName>
    </submittedName>
</protein>
<organism evidence="1">
    <name type="scientific">uncultured Frankineae bacterium</name>
    <dbReference type="NCBI Taxonomy" id="437475"/>
    <lineage>
        <taxon>Bacteria</taxon>
        <taxon>Bacillati</taxon>
        <taxon>Actinomycetota</taxon>
        <taxon>Actinomycetes</taxon>
        <taxon>Frankiales</taxon>
        <taxon>environmental samples</taxon>
    </lineage>
</organism>